<name>A0A1J1HRG6_9DIPT</name>
<organism evidence="2 3">
    <name type="scientific">Clunio marinus</name>
    <dbReference type="NCBI Taxonomy" id="568069"/>
    <lineage>
        <taxon>Eukaryota</taxon>
        <taxon>Metazoa</taxon>
        <taxon>Ecdysozoa</taxon>
        <taxon>Arthropoda</taxon>
        <taxon>Hexapoda</taxon>
        <taxon>Insecta</taxon>
        <taxon>Pterygota</taxon>
        <taxon>Neoptera</taxon>
        <taxon>Endopterygota</taxon>
        <taxon>Diptera</taxon>
        <taxon>Nematocera</taxon>
        <taxon>Chironomoidea</taxon>
        <taxon>Chironomidae</taxon>
        <taxon>Clunio</taxon>
    </lineage>
</organism>
<dbReference type="AlphaFoldDB" id="A0A1J1HRG6"/>
<keyword evidence="3" id="KW-1185">Reference proteome</keyword>
<feature type="compositionally biased region" description="Basic residues" evidence="1">
    <location>
        <begin position="19"/>
        <end position="38"/>
    </location>
</feature>
<gene>
    <name evidence="2" type="ORF">CLUMA_CG002734</name>
</gene>
<feature type="region of interest" description="Disordered" evidence="1">
    <location>
        <begin position="1"/>
        <end position="81"/>
    </location>
</feature>
<feature type="compositionally biased region" description="Basic residues" evidence="1">
    <location>
        <begin position="59"/>
        <end position="68"/>
    </location>
</feature>
<proteinExistence type="predicted"/>
<reference evidence="2 3" key="1">
    <citation type="submission" date="2015-04" db="EMBL/GenBank/DDBJ databases">
        <authorList>
            <person name="Syromyatnikov M.Y."/>
            <person name="Popov V.N."/>
        </authorList>
    </citation>
    <scope>NUCLEOTIDE SEQUENCE [LARGE SCALE GENOMIC DNA]</scope>
</reference>
<dbReference type="EMBL" id="CVRI01000010">
    <property type="protein sequence ID" value="CRK88793.1"/>
    <property type="molecule type" value="Genomic_DNA"/>
</dbReference>
<protein>
    <submittedName>
        <fullName evidence="2">CLUMA_CG002734, isoform A</fullName>
    </submittedName>
</protein>
<evidence type="ECO:0000313" key="2">
    <source>
        <dbReference type="EMBL" id="CRK88793.1"/>
    </source>
</evidence>
<sequence>MSGGGIRQRGQRGLQQLRAARKSQSKSRSRKKQTRGWKNHSVSTNKRKRKTKTSSTSSKTKRRSIGKKKIFDPYEDNFSYV</sequence>
<evidence type="ECO:0000313" key="3">
    <source>
        <dbReference type="Proteomes" id="UP000183832"/>
    </source>
</evidence>
<dbReference type="Proteomes" id="UP000183832">
    <property type="component" value="Unassembled WGS sequence"/>
</dbReference>
<evidence type="ECO:0000256" key="1">
    <source>
        <dbReference type="SAM" id="MobiDB-lite"/>
    </source>
</evidence>
<accession>A0A1J1HRG6</accession>